<evidence type="ECO:0000256" key="6">
    <source>
        <dbReference type="ARBA" id="ARBA00022989"/>
    </source>
</evidence>
<dbReference type="InterPro" id="IPR058130">
    <property type="entry name" value="PEA_transf_C"/>
</dbReference>
<sequence length="562" mass="61224">MRKGLSFPGGAAAPNGAWTPQALVILCALWCAGPGNWPLWRQLMSLPELQGGRLPLLAFSMAFGIAGVLAALLAPLAWPRLVKPLLSFALLCTAGAAHFMGSYGVVLDTTMMVNVLQTDAREVRDLLGLPLLLSFTFLALLPMLWLWRRPLARPGLWRGLARNMAMFVGGLALAAGLIYATFADFSSLMRNHTTLRYMISPINGWYSFTRALVDERSTRRDEPPAPAGRDAALAARRAGTPPPLLVLVVGETARADHFSLNGYGRPTNPGLSKLPVVSFTDVTSCGTSTAASLPCMFSLLGREGFQSLKQPQENLLDVLQHAGLAVLWLDNQSGCKGLCNRVHNAMASDLPAGAPPLPPQLCKTDGECLDMALLHGLDERLAQLPADQRERGVVLVLHQMGSHGPAYFLRSPPNAKPFQPECTNTALQHCDPQALVNAYDNSIAYTDQVLTALTGWLQQRTQAWTPGLLYVSDHGESLGENNLYLHGLPYGMAPRAQKHVPMVAWWPRATEAATGLSLDCLRQRRDEALSHDHLSHSVLGWMQVQTSAYRPELDIFKSCRKP</sequence>
<dbReference type="InterPro" id="IPR040423">
    <property type="entry name" value="PEA_transferase"/>
</dbReference>
<evidence type="ECO:0000313" key="11">
    <source>
        <dbReference type="EMBL" id="MDZ5459224.1"/>
    </source>
</evidence>
<organism evidence="11 12">
    <name type="scientific">Azohydromonas lata</name>
    <dbReference type="NCBI Taxonomy" id="45677"/>
    <lineage>
        <taxon>Bacteria</taxon>
        <taxon>Pseudomonadati</taxon>
        <taxon>Pseudomonadota</taxon>
        <taxon>Betaproteobacteria</taxon>
        <taxon>Burkholderiales</taxon>
        <taxon>Sphaerotilaceae</taxon>
        <taxon>Azohydromonas</taxon>
    </lineage>
</organism>
<dbReference type="Pfam" id="PF08019">
    <property type="entry name" value="EptA_B_N"/>
    <property type="match status" value="1"/>
</dbReference>
<keyword evidence="6 8" id="KW-1133">Transmembrane helix</keyword>
<comment type="subcellular location">
    <subcellularLocation>
        <location evidence="1">Cell inner membrane</location>
        <topology evidence="1">Multi-pass membrane protein</topology>
    </subcellularLocation>
</comment>
<dbReference type="GO" id="GO:0016740">
    <property type="term" value="F:transferase activity"/>
    <property type="evidence" value="ECO:0007669"/>
    <property type="project" value="UniProtKB-KW"/>
</dbReference>
<proteinExistence type="predicted"/>
<keyword evidence="2" id="KW-1003">Cell membrane</keyword>
<dbReference type="Gene3D" id="3.40.720.10">
    <property type="entry name" value="Alkaline Phosphatase, subunit A"/>
    <property type="match status" value="1"/>
</dbReference>
<accession>A0ABU5IK33</accession>
<feature type="transmembrane region" description="Helical" evidence="8">
    <location>
        <begin position="57"/>
        <end position="78"/>
    </location>
</feature>
<evidence type="ECO:0000256" key="8">
    <source>
        <dbReference type="SAM" id="Phobius"/>
    </source>
</evidence>
<evidence type="ECO:0000259" key="9">
    <source>
        <dbReference type="Pfam" id="PF00884"/>
    </source>
</evidence>
<evidence type="ECO:0000259" key="10">
    <source>
        <dbReference type="Pfam" id="PF08019"/>
    </source>
</evidence>
<keyword evidence="7 8" id="KW-0472">Membrane</keyword>
<evidence type="ECO:0000313" key="12">
    <source>
        <dbReference type="Proteomes" id="UP001293718"/>
    </source>
</evidence>
<dbReference type="Pfam" id="PF00884">
    <property type="entry name" value="Sulfatase"/>
    <property type="match status" value="1"/>
</dbReference>
<comment type="caution">
    <text evidence="11">The sequence shown here is derived from an EMBL/GenBank/DDBJ whole genome shotgun (WGS) entry which is preliminary data.</text>
</comment>
<dbReference type="PANTHER" id="PTHR30443:SF0">
    <property type="entry name" value="PHOSPHOETHANOLAMINE TRANSFERASE EPTA"/>
    <property type="match status" value="1"/>
</dbReference>
<keyword evidence="3" id="KW-0997">Cell inner membrane</keyword>
<feature type="domain" description="Phosphoethanolamine transferase N-terminal" evidence="10">
    <location>
        <begin position="67"/>
        <end position="213"/>
    </location>
</feature>
<keyword evidence="4 11" id="KW-0808">Transferase</keyword>
<reference evidence="11 12" key="1">
    <citation type="submission" date="2023-11" db="EMBL/GenBank/DDBJ databases">
        <title>Draft genome of Azohydromonas lata strain H1 (DSM1123), a polyhydroxyalkanoate producer.</title>
        <authorList>
            <person name="Traversa D."/>
            <person name="D'Addabbo P."/>
            <person name="Pazzani C."/>
            <person name="Manzari C."/>
            <person name="Chiara M."/>
            <person name="Scrascia M."/>
        </authorList>
    </citation>
    <scope>NUCLEOTIDE SEQUENCE [LARGE SCALE GENOMIC DNA]</scope>
    <source>
        <strain evidence="11 12">H1</strain>
    </source>
</reference>
<dbReference type="PANTHER" id="PTHR30443">
    <property type="entry name" value="INNER MEMBRANE PROTEIN"/>
    <property type="match status" value="1"/>
</dbReference>
<evidence type="ECO:0000256" key="3">
    <source>
        <dbReference type="ARBA" id="ARBA00022519"/>
    </source>
</evidence>
<gene>
    <name evidence="11" type="ORF">SM757_21835</name>
</gene>
<evidence type="ECO:0000256" key="7">
    <source>
        <dbReference type="ARBA" id="ARBA00023136"/>
    </source>
</evidence>
<keyword evidence="5 8" id="KW-0812">Transmembrane</keyword>
<dbReference type="EMBL" id="JAXOJX010000040">
    <property type="protein sequence ID" value="MDZ5459224.1"/>
    <property type="molecule type" value="Genomic_DNA"/>
</dbReference>
<protein>
    <submittedName>
        <fullName evidence="11">Phosphoethanolamine--lipid A transferase</fullName>
    </submittedName>
</protein>
<feature type="domain" description="Sulfatase N-terminal" evidence="9">
    <location>
        <begin position="243"/>
        <end position="544"/>
    </location>
</feature>
<dbReference type="RefSeq" id="WP_322467015.1">
    <property type="nucleotide sequence ID" value="NZ_JAXOJX010000040.1"/>
</dbReference>
<dbReference type="InterPro" id="IPR000917">
    <property type="entry name" value="Sulfatase_N"/>
</dbReference>
<keyword evidence="12" id="KW-1185">Reference proteome</keyword>
<evidence type="ECO:0000256" key="5">
    <source>
        <dbReference type="ARBA" id="ARBA00022692"/>
    </source>
</evidence>
<dbReference type="CDD" id="cd16017">
    <property type="entry name" value="LptA"/>
    <property type="match status" value="1"/>
</dbReference>
<evidence type="ECO:0000256" key="2">
    <source>
        <dbReference type="ARBA" id="ARBA00022475"/>
    </source>
</evidence>
<dbReference type="Proteomes" id="UP001293718">
    <property type="component" value="Unassembled WGS sequence"/>
</dbReference>
<dbReference type="InterPro" id="IPR017850">
    <property type="entry name" value="Alkaline_phosphatase_core_sf"/>
</dbReference>
<feature type="transmembrane region" description="Helical" evidence="8">
    <location>
        <begin position="126"/>
        <end position="147"/>
    </location>
</feature>
<feature type="transmembrane region" description="Helical" evidence="8">
    <location>
        <begin position="159"/>
        <end position="182"/>
    </location>
</feature>
<dbReference type="SUPFAM" id="SSF53649">
    <property type="entry name" value="Alkaline phosphatase-like"/>
    <property type="match status" value="1"/>
</dbReference>
<dbReference type="NCBIfam" id="NF028537">
    <property type="entry name" value="P_eth_NH2_trans"/>
    <property type="match status" value="1"/>
</dbReference>
<evidence type="ECO:0000256" key="4">
    <source>
        <dbReference type="ARBA" id="ARBA00022679"/>
    </source>
</evidence>
<evidence type="ECO:0000256" key="1">
    <source>
        <dbReference type="ARBA" id="ARBA00004429"/>
    </source>
</evidence>
<feature type="transmembrane region" description="Helical" evidence="8">
    <location>
        <begin position="85"/>
        <end position="106"/>
    </location>
</feature>
<dbReference type="InterPro" id="IPR012549">
    <property type="entry name" value="EptA-like_N"/>
</dbReference>
<name>A0ABU5IK33_9BURK</name>